<evidence type="ECO:0000259" key="2">
    <source>
        <dbReference type="PROSITE" id="PS50011"/>
    </source>
</evidence>
<dbReference type="PROSITE" id="PS50011">
    <property type="entry name" value="PROTEIN_KINASE_DOM"/>
    <property type="match status" value="1"/>
</dbReference>
<evidence type="ECO:0000256" key="1">
    <source>
        <dbReference type="PROSITE-ProRule" id="PRU00023"/>
    </source>
</evidence>
<keyword evidence="4" id="KW-1185">Reference proteome</keyword>
<dbReference type="GO" id="GO:0005524">
    <property type="term" value="F:ATP binding"/>
    <property type="evidence" value="ECO:0007669"/>
    <property type="project" value="InterPro"/>
</dbReference>
<dbReference type="Gene3D" id="1.10.510.10">
    <property type="entry name" value="Transferase(Phosphotransferase) domain 1"/>
    <property type="match status" value="1"/>
</dbReference>
<dbReference type="SUPFAM" id="SSF48403">
    <property type="entry name" value="Ankyrin repeat"/>
    <property type="match status" value="1"/>
</dbReference>
<dbReference type="InterPro" id="IPR011009">
    <property type="entry name" value="Kinase-like_dom_sf"/>
</dbReference>
<dbReference type="GO" id="GO:0004672">
    <property type="term" value="F:protein kinase activity"/>
    <property type="evidence" value="ECO:0007669"/>
    <property type="project" value="InterPro"/>
</dbReference>
<feature type="domain" description="Protein kinase" evidence="2">
    <location>
        <begin position="1"/>
        <end position="227"/>
    </location>
</feature>
<dbReference type="Pfam" id="PF00069">
    <property type="entry name" value="Pkinase"/>
    <property type="match status" value="1"/>
</dbReference>
<evidence type="ECO:0000313" key="3">
    <source>
        <dbReference type="EMBL" id="RPB08088.1"/>
    </source>
</evidence>
<sequence length="722" mass="81842">MRIPTILLEYAEHGSLDSFHRTKHYKTLSLGIRAKICRDVAEGLHALHESGIVHGDVKLDNVLIFDEYDDHGGRVAFGLRAKLTDFGFSVKKSDESCAETDQGPMWRLKGRTWPWNDPGWQSLRTWSQLEKSDVFSYGLLAWSVLTGEEIGNLFDLDGITIKDQLELRKTVDDMKDVILGRNAANSFLEEDTSVQLLTACLFDCALDPYVETRGTMGKVLEIWNTWYFGDPPSLSLPPGITIGPPVDVEDHKRVNFHRIVRKMTEFPLSIKQQYLKALTVLDDGEESSKAILFRAFAHLVGWGVERNPEESKRILDSEYRIADVAIFKAMFLPIATTEERNLAMVYGQKCEPYEQEIAIKLLFTVRTSPSCEPVAQLRKYFPFPITGIGNGIYGTMRCRTYRTWKYNIDREDHPINHQKERGGELYAHELQDIWTKQPTINPGIGHNELHFAVFSGFAEAIKIMIDSDDFERLSLESKDYNGDTPLLSACRHGLFTIAELLIKAGANVKARNSYGETTLHFLDDFDDPEELTEISALLFKHGAADLINANCEGRSYPLAPTSLMPNLKGTPLNTAVMRNNLVLIRILLKHGADPFGLSSPIDSPSPAKVAASGHFIEILELFWKANPSDRNWANPNNKLLLHAIGGLSEVQRIYFHATRAKEMMQRTLRFLLDRTVLSYGKITFDGRPLLHVAAEHGTPDIIRRHRYIQRYRTGHMTFSKSY</sequence>
<feature type="repeat" description="ANK" evidence="1">
    <location>
        <begin position="567"/>
        <end position="593"/>
    </location>
</feature>
<protein>
    <submittedName>
        <fullName evidence="3">Ankyrin</fullName>
    </submittedName>
</protein>
<dbReference type="GO" id="GO:0005737">
    <property type="term" value="C:cytoplasm"/>
    <property type="evidence" value="ECO:0007669"/>
    <property type="project" value="TreeGrafter"/>
</dbReference>
<dbReference type="PANTHER" id="PTHR23257">
    <property type="entry name" value="SERINE-THREONINE PROTEIN KINASE"/>
    <property type="match status" value="1"/>
</dbReference>
<dbReference type="Pfam" id="PF00023">
    <property type="entry name" value="Ank"/>
    <property type="match status" value="1"/>
</dbReference>
<dbReference type="SUPFAM" id="SSF56112">
    <property type="entry name" value="Protein kinase-like (PK-like)"/>
    <property type="match status" value="1"/>
</dbReference>
<dbReference type="Gene3D" id="1.25.40.20">
    <property type="entry name" value="Ankyrin repeat-containing domain"/>
    <property type="match status" value="2"/>
</dbReference>
<evidence type="ECO:0000313" key="4">
    <source>
        <dbReference type="Proteomes" id="UP000277580"/>
    </source>
</evidence>
<organism evidence="3 4">
    <name type="scientific">Morchella conica CCBAS932</name>
    <dbReference type="NCBI Taxonomy" id="1392247"/>
    <lineage>
        <taxon>Eukaryota</taxon>
        <taxon>Fungi</taxon>
        <taxon>Dikarya</taxon>
        <taxon>Ascomycota</taxon>
        <taxon>Pezizomycotina</taxon>
        <taxon>Pezizomycetes</taxon>
        <taxon>Pezizales</taxon>
        <taxon>Morchellaceae</taxon>
        <taxon>Morchella</taxon>
    </lineage>
</organism>
<dbReference type="InterPro" id="IPR050167">
    <property type="entry name" value="Ser_Thr_protein_kinase"/>
</dbReference>
<dbReference type="GO" id="GO:0007165">
    <property type="term" value="P:signal transduction"/>
    <property type="evidence" value="ECO:0007669"/>
    <property type="project" value="TreeGrafter"/>
</dbReference>
<accession>A0A3N4KF32</accession>
<dbReference type="InterPro" id="IPR008271">
    <property type="entry name" value="Ser/Thr_kinase_AS"/>
</dbReference>
<dbReference type="SMART" id="SM00220">
    <property type="entry name" value="S_TKc"/>
    <property type="match status" value="1"/>
</dbReference>
<proteinExistence type="predicted"/>
<dbReference type="AlphaFoldDB" id="A0A3N4KF32"/>
<dbReference type="Pfam" id="PF12796">
    <property type="entry name" value="Ank_2"/>
    <property type="match status" value="1"/>
</dbReference>
<dbReference type="PANTHER" id="PTHR23257:SF963">
    <property type="entry name" value="AT08303P"/>
    <property type="match status" value="1"/>
</dbReference>
<dbReference type="SMART" id="SM00248">
    <property type="entry name" value="ANK"/>
    <property type="match status" value="3"/>
</dbReference>
<reference evidence="3 4" key="1">
    <citation type="journal article" date="2018" name="Nat. Ecol. Evol.">
        <title>Pezizomycetes genomes reveal the molecular basis of ectomycorrhizal truffle lifestyle.</title>
        <authorList>
            <person name="Murat C."/>
            <person name="Payen T."/>
            <person name="Noel B."/>
            <person name="Kuo A."/>
            <person name="Morin E."/>
            <person name="Chen J."/>
            <person name="Kohler A."/>
            <person name="Krizsan K."/>
            <person name="Balestrini R."/>
            <person name="Da Silva C."/>
            <person name="Montanini B."/>
            <person name="Hainaut M."/>
            <person name="Levati E."/>
            <person name="Barry K.W."/>
            <person name="Belfiori B."/>
            <person name="Cichocki N."/>
            <person name="Clum A."/>
            <person name="Dockter R.B."/>
            <person name="Fauchery L."/>
            <person name="Guy J."/>
            <person name="Iotti M."/>
            <person name="Le Tacon F."/>
            <person name="Lindquist E.A."/>
            <person name="Lipzen A."/>
            <person name="Malagnac F."/>
            <person name="Mello A."/>
            <person name="Molinier V."/>
            <person name="Miyauchi S."/>
            <person name="Poulain J."/>
            <person name="Riccioni C."/>
            <person name="Rubini A."/>
            <person name="Sitrit Y."/>
            <person name="Splivallo R."/>
            <person name="Traeger S."/>
            <person name="Wang M."/>
            <person name="Zifcakova L."/>
            <person name="Wipf D."/>
            <person name="Zambonelli A."/>
            <person name="Paolocci F."/>
            <person name="Nowrousian M."/>
            <person name="Ottonello S."/>
            <person name="Baldrian P."/>
            <person name="Spatafora J.W."/>
            <person name="Henrissat B."/>
            <person name="Nagy L.G."/>
            <person name="Aury J.M."/>
            <person name="Wincker P."/>
            <person name="Grigoriev I.V."/>
            <person name="Bonfante P."/>
            <person name="Martin F.M."/>
        </authorList>
    </citation>
    <scope>NUCLEOTIDE SEQUENCE [LARGE SCALE GENOMIC DNA]</scope>
    <source>
        <strain evidence="3 4">CCBAS932</strain>
    </source>
</reference>
<dbReference type="InterPro" id="IPR036770">
    <property type="entry name" value="Ankyrin_rpt-contain_sf"/>
</dbReference>
<dbReference type="InParanoid" id="A0A3N4KF32"/>
<name>A0A3N4KF32_9PEZI</name>
<dbReference type="InterPro" id="IPR002110">
    <property type="entry name" value="Ankyrin_rpt"/>
</dbReference>
<dbReference type="PROSITE" id="PS00108">
    <property type="entry name" value="PROTEIN_KINASE_ST"/>
    <property type="match status" value="1"/>
</dbReference>
<keyword evidence="1" id="KW-0040">ANK repeat</keyword>
<dbReference type="OrthoDB" id="626167at2759"/>
<gene>
    <name evidence="3" type="ORF">P167DRAFT_368459</name>
</gene>
<dbReference type="CDD" id="cd00180">
    <property type="entry name" value="PKc"/>
    <property type="match status" value="1"/>
</dbReference>
<dbReference type="Proteomes" id="UP000277580">
    <property type="component" value="Unassembled WGS sequence"/>
</dbReference>
<dbReference type="PROSITE" id="PS50297">
    <property type="entry name" value="ANK_REP_REGION"/>
    <property type="match status" value="2"/>
</dbReference>
<dbReference type="PROSITE" id="PS50088">
    <property type="entry name" value="ANK_REPEAT"/>
    <property type="match status" value="2"/>
</dbReference>
<dbReference type="STRING" id="1392247.A0A3N4KF32"/>
<dbReference type="InterPro" id="IPR000719">
    <property type="entry name" value="Prot_kinase_dom"/>
</dbReference>
<dbReference type="EMBL" id="ML119169">
    <property type="protein sequence ID" value="RPB08088.1"/>
    <property type="molecule type" value="Genomic_DNA"/>
</dbReference>
<feature type="repeat" description="ANK" evidence="1">
    <location>
        <begin position="481"/>
        <end position="513"/>
    </location>
</feature>